<feature type="compositionally biased region" description="Acidic residues" evidence="1">
    <location>
        <begin position="461"/>
        <end position="471"/>
    </location>
</feature>
<comment type="caution">
    <text evidence="2">The sequence shown here is derived from an EMBL/GenBank/DDBJ whole genome shotgun (WGS) entry which is preliminary data.</text>
</comment>
<keyword evidence="3" id="KW-1185">Reference proteome</keyword>
<sequence>MMEIGSEKPYIWGKWDDEINDRRVTYVLGLTESGHKFKKTLWWDGDAKEVLYNHEARKAAKKRKRQGATSRTAAGEGPVLRQRRVSTYFRWLVFVDDDKHEELAARVAVLENVVERMKRRLGRRKRQAVTHRRELLASGTALKRNKMMVVAVAEKESSSDEEDEEAGDQGEASSRDGGEDDSEPEGDVGAPKDSCSLESEDVGKGDADGQEQGSGCSKEESVAEDEEEEVDGSTADKNESEAMEVEVEQSSSEGPPPLLVPLKDGDGVPLQWVEEGVTDNRGGVLYRAMMSKTLYLTEDEGDKGEVGDDGDGSEPKDGLEDSVGLDKPVTVIFKAHGGDLGEGEMGAKVADAGVRNVGIKEPEDEAAGGPIKSTEMCVIDLCDQGAGEEDSKDGTKVAEGKAEGESSRGDKDWADMGNPREDEMGDECGCLDNGDDGNKGGNDKTPEESRPSAEVDGNKEVEDDGMGEEVESERAKGGVRCIERIVPTVENIDLGYFEMVLLSNPKVLHLGAGDWRQRRETAKATGASAGWASARERAEASWLLVPGRAGAGTGASGELRPAPGQAGTGTGQCSDSLAPVPG</sequence>
<evidence type="ECO:0000313" key="3">
    <source>
        <dbReference type="Proteomes" id="UP000886595"/>
    </source>
</evidence>
<evidence type="ECO:0000313" key="2">
    <source>
        <dbReference type="EMBL" id="KAG2314559.1"/>
    </source>
</evidence>
<feature type="compositionally biased region" description="Basic and acidic residues" evidence="1">
    <location>
        <begin position="436"/>
        <end position="460"/>
    </location>
</feature>
<feature type="region of interest" description="Disordered" evidence="1">
    <location>
        <begin position="385"/>
        <end position="473"/>
    </location>
</feature>
<feature type="compositionally biased region" description="Basic and acidic residues" evidence="1">
    <location>
        <begin position="392"/>
        <end position="422"/>
    </location>
</feature>
<dbReference type="EMBL" id="JAAMPC010000004">
    <property type="protein sequence ID" value="KAG2314559.1"/>
    <property type="molecule type" value="Genomic_DNA"/>
</dbReference>
<feature type="region of interest" description="Disordered" evidence="1">
    <location>
        <begin position="549"/>
        <end position="582"/>
    </location>
</feature>
<evidence type="ECO:0000256" key="1">
    <source>
        <dbReference type="SAM" id="MobiDB-lite"/>
    </source>
</evidence>
<accession>A0A8X8AVM5</accession>
<reference evidence="2 3" key="1">
    <citation type="submission" date="2020-02" db="EMBL/GenBank/DDBJ databases">
        <authorList>
            <person name="Ma Q."/>
            <person name="Huang Y."/>
            <person name="Song X."/>
            <person name="Pei D."/>
        </authorList>
    </citation>
    <scope>NUCLEOTIDE SEQUENCE [LARGE SCALE GENOMIC DNA]</scope>
    <source>
        <strain evidence="2">Sxm20200214</strain>
        <tissue evidence="2">Leaf</tissue>
    </source>
</reference>
<dbReference type="AlphaFoldDB" id="A0A8X8AVM5"/>
<proteinExistence type="predicted"/>
<feature type="region of interest" description="Disordered" evidence="1">
    <location>
        <begin position="297"/>
        <end position="323"/>
    </location>
</feature>
<feature type="compositionally biased region" description="Acidic residues" evidence="1">
    <location>
        <begin position="297"/>
        <end position="312"/>
    </location>
</feature>
<organism evidence="2 3">
    <name type="scientific">Brassica carinata</name>
    <name type="common">Ethiopian mustard</name>
    <name type="synonym">Abyssinian cabbage</name>
    <dbReference type="NCBI Taxonomy" id="52824"/>
    <lineage>
        <taxon>Eukaryota</taxon>
        <taxon>Viridiplantae</taxon>
        <taxon>Streptophyta</taxon>
        <taxon>Embryophyta</taxon>
        <taxon>Tracheophyta</taxon>
        <taxon>Spermatophyta</taxon>
        <taxon>Magnoliopsida</taxon>
        <taxon>eudicotyledons</taxon>
        <taxon>Gunneridae</taxon>
        <taxon>Pentapetalae</taxon>
        <taxon>rosids</taxon>
        <taxon>malvids</taxon>
        <taxon>Brassicales</taxon>
        <taxon>Brassicaceae</taxon>
        <taxon>Brassiceae</taxon>
        <taxon>Brassica</taxon>
    </lineage>
</organism>
<feature type="region of interest" description="Disordered" evidence="1">
    <location>
        <begin position="152"/>
        <end position="266"/>
    </location>
</feature>
<dbReference type="Proteomes" id="UP000886595">
    <property type="component" value="Unassembled WGS sequence"/>
</dbReference>
<feature type="compositionally biased region" description="Acidic residues" evidence="1">
    <location>
        <begin position="222"/>
        <end position="231"/>
    </location>
</feature>
<gene>
    <name evidence="2" type="ORF">Bca52824_017681</name>
</gene>
<protein>
    <submittedName>
        <fullName evidence="2">Uncharacterized protein</fullName>
    </submittedName>
</protein>
<feature type="compositionally biased region" description="Acidic residues" evidence="1">
    <location>
        <begin position="159"/>
        <end position="168"/>
    </location>
</feature>
<name>A0A8X8AVM5_BRACI</name>